<dbReference type="Proteomes" id="UP001157502">
    <property type="component" value="Chromosome 32"/>
</dbReference>
<name>A0ACC2F7R6_DALPE</name>
<protein>
    <submittedName>
        <fullName evidence="1">Uncharacterized protein</fullName>
    </submittedName>
</protein>
<evidence type="ECO:0000313" key="1">
    <source>
        <dbReference type="EMBL" id="KAJ7987404.1"/>
    </source>
</evidence>
<proteinExistence type="predicted"/>
<organism evidence="1 2">
    <name type="scientific">Dallia pectoralis</name>
    <name type="common">Alaska blackfish</name>
    <dbReference type="NCBI Taxonomy" id="75939"/>
    <lineage>
        <taxon>Eukaryota</taxon>
        <taxon>Metazoa</taxon>
        <taxon>Chordata</taxon>
        <taxon>Craniata</taxon>
        <taxon>Vertebrata</taxon>
        <taxon>Euteleostomi</taxon>
        <taxon>Actinopterygii</taxon>
        <taxon>Neopterygii</taxon>
        <taxon>Teleostei</taxon>
        <taxon>Protacanthopterygii</taxon>
        <taxon>Esociformes</taxon>
        <taxon>Umbridae</taxon>
        <taxon>Dallia</taxon>
    </lineage>
</organism>
<comment type="caution">
    <text evidence="1">The sequence shown here is derived from an EMBL/GenBank/DDBJ whole genome shotgun (WGS) entry which is preliminary data.</text>
</comment>
<dbReference type="EMBL" id="CM055759">
    <property type="protein sequence ID" value="KAJ7987404.1"/>
    <property type="molecule type" value="Genomic_DNA"/>
</dbReference>
<reference evidence="1" key="1">
    <citation type="submission" date="2021-05" db="EMBL/GenBank/DDBJ databases">
        <authorList>
            <person name="Pan Q."/>
            <person name="Jouanno E."/>
            <person name="Zahm M."/>
            <person name="Klopp C."/>
            <person name="Cabau C."/>
            <person name="Louis A."/>
            <person name="Berthelot C."/>
            <person name="Parey E."/>
            <person name="Roest Crollius H."/>
            <person name="Montfort J."/>
            <person name="Robinson-Rechavi M."/>
            <person name="Bouchez O."/>
            <person name="Lampietro C."/>
            <person name="Lopez Roques C."/>
            <person name="Donnadieu C."/>
            <person name="Postlethwait J."/>
            <person name="Bobe J."/>
            <person name="Dillon D."/>
            <person name="Chandos A."/>
            <person name="von Hippel F."/>
            <person name="Guiguen Y."/>
        </authorList>
    </citation>
    <scope>NUCLEOTIDE SEQUENCE</scope>
    <source>
        <strain evidence="1">YG-Jan2019</strain>
    </source>
</reference>
<accession>A0ACC2F7R6</accession>
<keyword evidence="2" id="KW-1185">Reference proteome</keyword>
<sequence length="77" mass="8648">MSECIMGHVILHVQLIDYLTLSGLQDSLCSRCLFTLIEFLVDCGEPDHSRRTRRSSSSPGAQEKCVFQPTPYSLVCK</sequence>
<gene>
    <name evidence="1" type="ORF">DPEC_G00326140</name>
</gene>
<evidence type="ECO:0000313" key="2">
    <source>
        <dbReference type="Proteomes" id="UP001157502"/>
    </source>
</evidence>